<accession>A0A0P1MQR7</accession>
<dbReference type="PANTHER" id="PTHR34982:SF1">
    <property type="entry name" value="FLAGELLAR ASSEMBLY PROTEIN FLIH"/>
    <property type="match status" value="1"/>
</dbReference>
<dbReference type="GO" id="GO:0044781">
    <property type="term" value="P:bacterial-type flagellum organization"/>
    <property type="evidence" value="ECO:0007669"/>
    <property type="project" value="UniProtKB-KW"/>
</dbReference>
<dbReference type="InterPro" id="IPR018035">
    <property type="entry name" value="Flagellar_FliH/T3SS_HrpE"/>
</dbReference>
<organism evidence="10 11">
    <name type="scientific">Candidatus Kryptonium thompsonii</name>
    <dbReference type="NCBI Taxonomy" id="1633631"/>
    <lineage>
        <taxon>Bacteria</taxon>
        <taxon>Pseudomonadati</taxon>
        <taxon>Candidatus Kryptoniota</taxon>
        <taxon>Candidatus Kryptonium</taxon>
    </lineage>
</organism>
<sequence>MRRTLFTRKVIKNRLPEEKFLFEELKIEEPVEFDILKLSDEGVKSEIEVGSSDEIDFVQDERKNEEGVNIDAIIAQIRNEYEMKIAEAYQRGFKDAEKILREKVNDELKERIAILEQVLKNFCNEVESFGTKIENFVLSLAIKIAEKIVKREIEKDNDFILNQVKEAVKRVVGVEKIKLRVNPEDEKLIKELKPELLQMLDSTSEVIVEADPAIERGGCVVESELGNVDSRISTQFSLIENLLG</sequence>
<dbReference type="GO" id="GO:0005829">
    <property type="term" value="C:cytosol"/>
    <property type="evidence" value="ECO:0007669"/>
    <property type="project" value="TreeGrafter"/>
</dbReference>
<evidence type="ECO:0000256" key="6">
    <source>
        <dbReference type="ARBA" id="ARBA00022927"/>
    </source>
</evidence>
<reference evidence="10 11" key="2">
    <citation type="submission" date="2015-11" db="EMBL/GenBank/DDBJ databases">
        <authorList>
            <person name="Zhang Y."/>
            <person name="Guo Z."/>
        </authorList>
    </citation>
    <scope>NUCLEOTIDE SEQUENCE [LARGE SCALE GENOMIC DNA]</scope>
    <source>
        <strain evidence="10">JGI-4</strain>
    </source>
</reference>
<dbReference type="InterPro" id="IPR051472">
    <property type="entry name" value="T3SS_Stator/FliH"/>
</dbReference>
<evidence type="ECO:0000256" key="7">
    <source>
        <dbReference type="ARBA" id="ARBA00023225"/>
    </source>
</evidence>
<evidence type="ECO:0000313" key="10">
    <source>
        <dbReference type="EMBL" id="CUU04065.1"/>
    </source>
</evidence>
<feature type="domain" description="Flagellar assembly protein FliH/Type III secretion system HrpE" evidence="8">
    <location>
        <begin position="112"/>
        <end position="237"/>
    </location>
</feature>
<keyword evidence="10" id="KW-0966">Cell projection</keyword>
<keyword evidence="5" id="KW-1005">Bacterial flagellum biogenesis</keyword>
<dbReference type="PANTHER" id="PTHR34982">
    <property type="entry name" value="YOP PROTEINS TRANSLOCATION PROTEIN L"/>
    <property type="match status" value="1"/>
</dbReference>
<dbReference type="EMBL" id="FAOP01000004">
    <property type="protein sequence ID" value="CUU04065.1"/>
    <property type="molecule type" value="Genomic_DNA"/>
</dbReference>
<accession>A0A0P1MHE4</accession>
<reference evidence="9 12" key="1">
    <citation type="submission" date="2015-11" db="EMBL/GenBank/DDBJ databases">
        <authorList>
            <person name="Varghese N."/>
        </authorList>
    </citation>
    <scope>NUCLEOTIDE SEQUENCE [LARGE SCALE GENOMIC DNA]</scope>
    <source>
        <strain evidence="9 12">JGI-8</strain>
    </source>
</reference>
<keyword evidence="12" id="KW-1185">Reference proteome</keyword>
<dbReference type="Proteomes" id="UP000182200">
    <property type="component" value="Unassembled WGS sequence"/>
</dbReference>
<keyword evidence="10" id="KW-0282">Flagellum</keyword>
<dbReference type="STRING" id="1633631.GCA_001442925_00918"/>
<dbReference type="AlphaFoldDB" id="A0A0P1L750"/>
<dbReference type="RefSeq" id="WP_141653875.1">
    <property type="nucleotide sequence ID" value="NZ_CZVI01000059.1"/>
</dbReference>
<evidence type="ECO:0000313" key="12">
    <source>
        <dbReference type="Proteomes" id="UP000182200"/>
    </source>
</evidence>
<keyword evidence="7" id="KW-1006">Bacterial flagellum protein export</keyword>
<dbReference type="GO" id="GO:0015031">
    <property type="term" value="P:protein transport"/>
    <property type="evidence" value="ECO:0007669"/>
    <property type="project" value="UniProtKB-KW"/>
</dbReference>
<accession>A0A0P1P5T7</accession>
<dbReference type="EMBL" id="CZVI01000059">
    <property type="protein sequence ID" value="CUS94992.1"/>
    <property type="molecule type" value="Genomic_DNA"/>
</dbReference>
<evidence type="ECO:0000313" key="9">
    <source>
        <dbReference type="EMBL" id="CUS94992.1"/>
    </source>
</evidence>
<keyword evidence="4" id="KW-0813">Transport</keyword>
<evidence type="ECO:0000256" key="5">
    <source>
        <dbReference type="ARBA" id="ARBA00022795"/>
    </source>
</evidence>
<dbReference type="Pfam" id="PF02108">
    <property type="entry name" value="FliH"/>
    <property type="match status" value="1"/>
</dbReference>
<accession>A0A0P1L8J4</accession>
<accession>A0A0P1MQC4</accession>
<dbReference type="SUPFAM" id="SSF160527">
    <property type="entry name" value="V-type ATPase subunit E-like"/>
    <property type="match status" value="1"/>
</dbReference>
<evidence type="ECO:0000313" key="11">
    <source>
        <dbReference type="Proteomes" id="UP000182011"/>
    </source>
</evidence>
<evidence type="ECO:0000256" key="4">
    <source>
        <dbReference type="ARBA" id="ARBA00022448"/>
    </source>
</evidence>
<proteinExistence type="inferred from homology"/>
<evidence type="ECO:0000259" key="8">
    <source>
        <dbReference type="Pfam" id="PF02108"/>
    </source>
</evidence>
<evidence type="ECO:0000256" key="2">
    <source>
        <dbReference type="ARBA" id="ARBA00006602"/>
    </source>
</evidence>
<accession>A0A0P1L750</accession>
<accession>A0A0P1MWB1</accession>
<name>A0A0P1L750_9BACT</name>
<evidence type="ECO:0000256" key="3">
    <source>
        <dbReference type="ARBA" id="ARBA00016507"/>
    </source>
</evidence>
<dbReference type="Proteomes" id="UP000182011">
    <property type="component" value="Unassembled WGS sequence"/>
</dbReference>
<accession>A0A0S4N1W3</accession>
<accession>A0A0P1LD87</accession>
<keyword evidence="10" id="KW-0969">Cilium</keyword>
<comment type="similarity">
    <text evidence="2">Belongs to the FliH family.</text>
</comment>
<protein>
    <recommendedName>
        <fullName evidence="3">Flagellar assembly protein FliH</fullName>
    </recommendedName>
</protein>
<evidence type="ECO:0000256" key="1">
    <source>
        <dbReference type="ARBA" id="ARBA00003041"/>
    </source>
</evidence>
<gene>
    <name evidence="10" type="ORF">JGI4_00919</name>
    <name evidence="9" type="ORF">JGI8_02089</name>
</gene>
<keyword evidence="6" id="KW-0653">Protein transport</keyword>
<comment type="function">
    <text evidence="1">Needed for flagellar regrowth and assembly.</text>
</comment>